<accession>A0A9W8DLH9</accession>
<dbReference type="GO" id="GO:0007035">
    <property type="term" value="P:vacuolar acidification"/>
    <property type="evidence" value="ECO:0007669"/>
    <property type="project" value="TreeGrafter"/>
</dbReference>
<protein>
    <submittedName>
        <fullName evidence="4">Regulator of (H+)-ATPase in vacuolar membrane</fullName>
    </submittedName>
</protein>
<keyword evidence="5" id="KW-1185">Reference proteome</keyword>
<dbReference type="GO" id="GO:0043291">
    <property type="term" value="C:RAVE complex"/>
    <property type="evidence" value="ECO:0007669"/>
    <property type="project" value="TreeGrafter"/>
</dbReference>
<dbReference type="PANTHER" id="PTHR13950">
    <property type="entry name" value="RABCONNECTIN-RELATED"/>
    <property type="match status" value="1"/>
</dbReference>
<dbReference type="PROSITE" id="PS50082">
    <property type="entry name" value="WD_REPEATS_2"/>
    <property type="match status" value="1"/>
</dbReference>
<gene>
    <name evidence="4" type="primary">RAV1</name>
    <name evidence="4" type="ORF">H4219_004434</name>
</gene>
<dbReference type="InterPro" id="IPR022033">
    <property type="entry name" value="Rav1p_C"/>
</dbReference>
<keyword evidence="1" id="KW-0853">WD repeat</keyword>
<evidence type="ECO:0000259" key="3">
    <source>
        <dbReference type="Pfam" id="PF12234"/>
    </source>
</evidence>
<dbReference type="EMBL" id="JANBPU010000156">
    <property type="protein sequence ID" value="KAJ1915231.1"/>
    <property type="molecule type" value="Genomic_DNA"/>
</dbReference>
<evidence type="ECO:0000313" key="4">
    <source>
        <dbReference type="EMBL" id="KAJ1915231.1"/>
    </source>
</evidence>
<feature type="region of interest" description="Disordered" evidence="2">
    <location>
        <begin position="300"/>
        <end position="323"/>
    </location>
</feature>
<dbReference type="SUPFAM" id="SSF82171">
    <property type="entry name" value="DPP6 N-terminal domain-like"/>
    <property type="match status" value="1"/>
</dbReference>
<dbReference type="Pfam" id="PF12234">
    <property type="entry name" value="Rav1p_C"/>
    <property type="match status" value="1"/>
</dbReference>
<feature type="compositionally biased region" description="Low complexity" evidence="2">
    <location>
        <begin position="305"/>
        <end position="317"/>
    </location>
</feature>
<dbReference type="InterPro" id="IPR001680">
    <property type="entry name" value="WD40_rpt"/>
</dbReference>
<feature type="region of interest" description="Disordered" evidence="2">
    <location>
        <begin position="908"/>
        <end position="932"/>
    </location>
</feature>
<feature type="region of interest" description="Disordered" evidence="2">
    <location>
        <begin position="1398"/>
        <end position="1421"/>
    </location>
</feature>
<dbReference type="OrthoDB" id="10261039at2759"/>
<feature type="compositionally biased region" description="Polar residues" evidence="2">
    <location>
        <begin position="1398"/>
        <end position="1420"/>
    </location>
</feature>
<feature type="compositionally biased region" description="Polar residues" evidence="2">
    <location>
        <begin position="922"/>
        <end position="932"/>
    </location>
</feature>
<proteinExistence type="predicted"/>
<evidence type="ECO:0000256" key="2">
    <source>
        <dbReference type="SAM" id="MobiDB-lite"/>
    </source>
</evidence>
<dbReference type="InterPro" id="IPR052208">
    <property type="entry name" value="DmX-like/RAVE_component"/>
</dbReference>
<dbReference type="PANTHER" id="PTHR13950:SF9">
    <property type="entry name" value="RABCONNECTIN-3A"/>
    <property type="match status" value="1"/>
</dbReference>
<evidence type="ECO:0000256" key="1">
    <source>
        <dbReference type="PROSITE-ProRule" id="PRU00221"/>
    </source>
</evidence>
<comment type="caution">
    <text evidence="4">The sequence shown here is derived from an EMBL/GenBank/DDBJ whole genome shotgun (WGS) entry which is preliminary data.</text>
</comment>
<sequence>MRISQFLVGKINESKPIAGFYDDDIYYMVYGSANCVHITSGERLVQTLTLDNGGNAQLVAALCVYDNAQLIGICQGNDVLLYIKKYQSNGLQWEKYQSFENDQAVARIQILSEKQVITASGNTLTLWNQNGDQWLKSYEKRLSADIYQISYSNTRPSFITTVSLLWRVDEDSFSLVQYLNHQSTVINISWSTLRYKNSESVIYISTKDNRVWVWVSSSPGNPEARFTIRSGLDVGSFIKDRIHIDPNNAQEYMPISAPQPIALNRYLYSLFFDTADRISQDSSRPSGASGVDHRITQRLLDDDNGVSSQNSSGSENGQKPLNSRKVHSFLNLTQLKSSSSTERPENGFRIRKFRETSCLKNSAIDNKVLPHIASAKLVPQDWFYTILHNGSILLCNFFMKQGELLVPKFRQPIITKDPCCKTFQNSANTDEFYSTVGFVTSDSTLSFIIIDMERRLLKYALKFPHRLGDASTSPPILIPELVNAYDGHMSPIEHISVNPFGSEIASYDQENNLLIWNPVGNSRVSVSNKIDLGGEEVKSISWAPNSREFVCLTNKSLYRYLYNDQDGQWNASSDEFADIGYHDCMFTYSLPNGDCKNECCVKNQYCVTLFHRDTKKSHSWSIDTNKLTVQDLGTSIIDNEEGFDCSSRVMPAMFPFSSIENLLVTYNTNTGSMNIWGLMPEGYTKWASTKQHSLPKLDVKMIRYNSVDKAAIVSEDSTGQQTVTIWRFSSASSSSLYFPAATIYPLDPKDKVKEIRWHLTDGAQSYLGILWGDRIDIYIQHRSLYESWKCIQKIHVSDYGSPDNVFESFSFTNLGAPIFSVGTRMYELFDSFGKDDQSLCELAFSNHGQVPYTHPAVLSKLILWGRLDSVKTILLGLYDKLKGCDPDSDTPISQIMIPLEEILGEMPEDTSATRSDSEAPSPASNAKPNQKYSDLFGDDNLGDFTVSMADLDIGGNDEDDGFNQEKARFIVEQLPHVKLAGISPIDQARLMCVAETIAMGVSTNQSIDEMGVRFMMMLNLHEYETRRSSRNTCLAYCALNWALHSNSQSALIQHCYQLCKGGHLTWPAARKMGMSLWIKEEPVLKQLVEKLAHDTYAQMDRNPSVCSLFFLALRKPRVVYTLWKTAHSHPEQAKMVKFLSNDFTLARWRTAASKNAFALLSKGRYWDAVTFFMLGEKLEDAALVCLSQLNDIHLAIMLCRCYEGDHGPVLDKLLKSKIIPHCVKTHDRWLLSLVFTLREKAEQALRALVDSLPKMAKDINIEAESPTTSMSEYDTELPILRQHLLATNPKISSTRKIDQSNVISQAATIFECLGQPIMALVVLNWWKKKKSEEKQNASASTSTRGPQELNTSASLFDSEPTIDSLMSGTLDFGNWNFGSTNTNTTSTSIFDSFNSKSTGTASTGDTNIFNKDSNVKSGPENSEFDDYPLQYSHRVTIARQVVEYLKNNRINYVEDTSYENDIKVITKLLDIDKCVTDF</sequence>
<feature type="domain" description="RAVE complex protein Rav1 C-terminal" evidence="3">
    <location>
        <begin position="684"/>
        <end position="1320"/>
    </location>
</feature>
<dbReference type="InterPro" id="IPR015943">
    <property type="entry name" value="WD40/YVTN_repeat-like_dom_sf"/>
</dbReference>
<dbReference type="Gene3D" id="2.130.10.10">
    <property type="entry name" value="YVTN repeat-like/Quinoprotein amine dehydrogenase"/>
    <property type="match status" value="1"/>
</dbReference>
<feature type="compositionally biased region" description="Polar residues" evidence="2">
    <location>
        <begin position="1336"/>
        <end position="1355"/>
    </location>
</feature>
<evidence type="ECO:0000313" key="5">
    <source>
        <dbReference type="Proteomes" id="UP001150538"/>
    </source>
</evidence>
<name>A0A9W8DLH9_9FUNG</name>
<organism evidence="4 5">
    <name type="scientific">Mycoemilia scoparia</name>
    <dbReference type="NCBI Taxonomy" id="417184"/>
    <lineage>
        <taxon>Eukaryota</taxon>
        <taxon>Fungi</taxon>
        <taxon>Fungi incertae sedis</taxon>
        <taxon>Zoopagomycota</taxon>
        <taxon>Kickxellomycotina</taxon>
        <taxon>Kickxellomycetes</taxon>
        <taxon>Kickxellales</taxon>
        <taxon>Kickxellaceae</taxon>
        <taxon>Mycoemilia</taxon>
    </lineage>
</organism>
<feature type="region of interest" description="Disordered" evidence="2">
    <location>
        <begin position="1334"/>
        <end position="1355"/>
    </location>
</feature>
<feature type="repeat" description="WD" evidence="1">
    <location>
        <begin position="485"/>
        <end position="517"/>
    </location>
</feature>
<dbReference type="SMART" id="SM00320">
    <property type="entry name" value="WD40"/>
    <property type="match status" value="3"/>
</dbReference>
<dbReference type="Proteomes" id="UP001150538">
    <property type="component" value="Unassembled WGS sequence"/>
</dbReference>
<dbReference type="SUPFAM" id="SSF101908">
    <property type="entry name" value="Putative isomerase YbhE"/>
    <property type="match status" value="1"/>
</dbReference>
<reference evidence="4" key="1">
    <citation type="submission" date="2022-07" db="EMBL/GenBank/DDBJ databases">
        <title>Phylogenomic reconstructions and comparative analyses of Kickxellomycotina fungi.</title>
        <authorList>
            <person name="Reynolds N.K."/>
            <person name="Stajich J.E."/>
            <person name="Barry K."/>
            <person name="Grigoriev I.V."/>
            <person name="Crous P."/>
            <person name="Smith M.E."/>
        </authorList>
    </citation>
    <scope>NUCLEOTIDE SEQUENCE</scope>
    <source>
        <strain evidence="4">NBRC 100468</strain>
    </source>
</reference>